<evidence type="ECO:0000256" key="1">
    <source>
        <dbReference type="ARBA" id="ARBA00009986"/>
    </source>
</evidence>
<dbReference type="PANTHER" id="PTHR42986:SF1">
    <property type="entry name" value="BENZALDEHYDE DEHYDROGENASE YFMT"/>
    <property type="match status" value="1"/>
</dbReference>
<dbReference type="PROSITE" id="PS00687">
    <property type="entry name" value="ALDEHYDE_DEHYDR_GLU"/>
    <property type="match status" value="1"/>
</dbReference>
<dbReference type="Gene3D" id="3.40.309.10">
    <property type="entry name" value="Aldehyde Dehydrogenase, Chain A, domain 2"/>
    <property type="match status" value="1"/>
</dbReference>
<dbReference type="PROSITE" id="PS00070">
    <property type="entry name" value="ALDEHYDE_DEHYDR_CYS"/>
    <property type="match status" value="1"/>
</dbReference>
<sequence length="484" mass="51619">MNQYANKRHGLLIGGQELPAVGEDWFEVLSPLDEKPFATVASAGEQDVDLAVETAVKGAEQWAALAPKEREAILLQAAHIMQSEGESRYLDLLIRESGSSITKARFEIQYTVDLLRTAAGEVRRLYGDTFPNDRPDRMSMVFREPLGVVAVVSPYNAPLALLCKMVAFPLAAGNSVVIKPSEETPIIALAFARLLIEAGLPAEAINVLPGFGVQCGSPLVNHRKVDGIALTGSTQTGKLIGAAAMQRMVPAQLELGGKSALLVLRDVDPEKAAAIAVAGMFNHGGQICMANSRIVVEQPVYEAFCTAIKREAEALKIGDVYSAECAYGPLINRRAVEKIQAHQTDALERGASLLCGGRNISGLVYEPTLLLNPPLDASIWREESFGPLASIVVASDLDEAITLANDSDYGLSAAVLTHNIKWGFKAARKIKAGAVHIGMHSFQSNALAPVGGSGYSGVGRSGGKFSTEEFTELKWVSLELGDSL</sequence>
<dbReference type="EMBL" id="CACSIM010000001">
    <property type="protein sequence ID" value="CAA0081924.1"/>
    <property type="molecule type" value="Genomic_DNA"/>
</dbReference>
<reference evidence="9 10" key="1">
    <citation type="submission" date="2019-11" db="EMBL/GenBank/DDBJ databases">
        <authorList>
            <person name="Holert J."/>
        </authorList>
    </citation>
    <scope>NUCLEOTIDE SEQUENCE [LARGE SCALE GENOMIC DNA]</scope>
    <source>
        <strain evidence="7">BC3_2A</strain>
        <strain evidence="8">SB11_1A</strain>
    </source>
</reference>
<dbReference type="OrthoDB" id="5887723at2"/>
<dbReference type="SUPFAM" id="SSF53720">
    <property type="entry name" value="ALDH-like"/>
    <property type="match status" value="1"/>
</dbReference>
<evidence type="ECO:0000256" key="4">
    <source>
        <dbReference type="PROSITE-ProRule" id="PRU10007"/>
    </source>
</evidence>
<evidence type="ECO:0000313" key="8">
    <source>
        <dbReference type="EMBL" id="CAA0084575.1"/>
    </source>
</evidence>
<dbReference type="EMBL" id="CACSIK010000001">
    <property type="protein sequence ID" value="CAA0084575.1"/>
    <property type="molecule type" value="Genomic_DNA"/>
</dbReference>
<dbReference type="InterPro" id="IPR029510">
    <property type="entry name" value="Ald_DH_CS_GLU"/>
</dbReference>
<keyword evidence="2 5" id="KW-0560">Oxidoreductase</keyword>
<evidence type="ECO:0000256" key="5">
    <source>
        <dbReference type="RuleBase" id="RU003345"/>
    </source>
</evidence>
<dbReference type="InterPro" id="IPR016163">
    <property type="entry name" value="Ald_DH_C"/>
</dbReference>
<comment type="similarity">
    <text evidence="1 5">Belongs to the aldehyde dehydrogenase family.</text>
</comment>
<dbReference type="AlphaFoldDB" id="A0A5S9MYZ4"/>
<feature type="active site" evidence="4">
    <location>
        <position position="254"/>
    </location>
</feature>
<gene>
    <name evidence="7" type="primary">pchA</name>
    <name evidence="8" type="ORF">IHBHHGIJ_00710</name>
    <name evidence="7" type="ORF">KFEGEMFD_00440</name>
</gene>
<dbReference type="InterPro" id="IPR016161">
    <property type="entry name" value="Ald_DH/histidinol_DH"/>
</dbReference>
<dbReference type="Pfam" id="PF00171">
    <property type="entry name" value="Aldedh"/>
    <property type="match status" value="1"/>
</dbReference>
<keyword evidence="3" id="KW-0520">NAD</keyword>
<proteinExistence type="inferred from homology"/>
<evidence type="ECO:0000256" key="2">
    <source>
        <dbReference type="ARBA" id="ARBA00023002"/>
    </source>
</evidence>
<dbReference type="EC" id="1.2.1.96" evidence="7"/>
<dbReference type="Gene3D" id="3.40.605.10">
    <property type="entry name" value="Aldehyde Dehydrogenase, Chain A, domain 1"/>
    <property type="match status" value="1"/>
</dbReference>
<protein>
    <submittedName>
        <fullName evidence="7">4-hydroxybenzaldehyde dehydrogenase (NADP(+))</fullName>
        <ecNumber evidence="7">1.2.1.96</ecNumber>
    </submittedName>
</protein>
<dbReference type="Proteomes" id="UP000439591">
    <property type="component" value="Unassembled WGS sequence"/>
</dbReference>
<dbReference type="FunFam" id="3.40.605.10:FF:000007">
    <property type="entry name" value="NAD/NADP-dependent betaine aldehyde dehydrogenase"/>
    <property type="match status" value="1"/>
</dbReference>
<organism evidence="7 10">
    <name type="scientific">Zhongshania aliphaticivorans</name>
    <dbReference type="NCBI Taxonomy" id="1470434"/>
    <lineage>
        <taxon>Bacteria</taxon>
        <taxon>Pseudomonadati</taxon>
        <taxon>Pseudomonadota</taxon>
        <taxon>Gammaproteobacteria</taxon>
        <taxon>Cellvibrionales</taxon>
        <taxon>Spongiibacteraceae</taxon>
        <taxon>Zhongshania</taxon>
    </lineage>
</organism>
<evidence type="ECO:0000313" key="10">
    <source>
        <dbReference type="Proteomes" id="UP000439591"/>
    </source>
</evidence>
<accession>A0A5S9MYZ4</accession>
<dbReference type="GO" id="GO:0016620">
    <property type="term" value="F:oxidoreductase activity, acting on the aldehyde or oxo group of donors, NAD or NADP as acceptor"/>
    <property type="evidence" value="ECO:0007669"/>
    <property type="project" value="InterPro"/>
</dbReference>
<dbReference type="InterPro" id="IPR016160">
    <property type="entry name" value="Ald_DH_CS_CYS"/>
</dbReference>
<name>A0A5S9MYZ4_9GAMM</name>
<evidence type="ECO:0000313" key="7">
    <source>
        <dbReference type="EMBL" id="CAA0081924.1"/>
    </source>
</evidence>
<dbReference type="InterPro" id="IPR016162">
    <property type="entry name" value="Ald_DH_N"/>
</dbReference>
<dbReference type="Proteomes" id="UP000435877">
    <property type="component" value="Unassembled WGS sequence"/>
</dbReference>
<dbReference type="InterPro" id="IPR015590">
    <property type="entry name" value="Aldehyde_DH_dom"/>
</dbReference>
<feature type="domain" description="Aldehyde dehydrogenase" evidence="6">
    <location>
        <begin position="24"/>
        <end position="476"/>
    </location>
</feature>
<dbReference type="PANTHER" id="PTHR42986">
    <property type="entry name" value="BENZALDEHYDE DEHYDROGENASE YFMT"/>
    <property type="match status" value="1"/>
</dbReference>
<keyword evidence="9" id="KW-1185">Reference proteome</keyword>
<evidence type="ECO:0000259" key="6">
    <source>
        <dbReference type="Pfam" id="PF00171"/>
    </source>
</evidence>
<dbReference type="RefSeq" id="WP_159267380.1">
    <property type="nucleotide sequence ID" value="NZ_CACSIK010000001.1"/>
</dbReference>
<evidence type="ECO:0000313" key="9">
    <source>
        <dbReference type="Proteomes" id="UP000435877"/>
    </source>
</evidence>
<evidence type="ECO:0000256" key="3">
    <source>
        <dbReference type="ARBA" id="ARBA00023027"/>
    </source>
</evidence>